<dbReference type="Proteomes" id="UP000261560">
    <property type="component" value="Unplaced"/>
</dbReference>
<dbReference type="InterPro" id="IPR019402">
    <property type="entry name" value="CWH43_N"/>
</dbReference>
<dbReference type="Pfam" id="PF10277">
    <property type="entry name" value="Frag1"/>
    <property type="match status" value="1"/>
</dbReference>
<accession>A0A3B3BA60</accession>
<organism evidence="2 3">
    <name type="scientific">Oryzias melastigma</name>
    <name type="common">Marine medaka</name>
    <dbReference type="NCBI Taxonomy" id="30732"/>
    <lineage>
        <taxon>Eukaryota</taxon>
        <taxon>Metazoa</taxon>
        <taxon>Chordata</taxon>
        <taxon>Craniata</taxon>
        <taxon>Vertebrata</taxon>
        <taxon>Euteleostomi</taxon>
        <taxon>Actinopterygii</taxon>
        <taxon>Neopterygii</taxon>
        <taxon>Teleostei</taxon>
        <taxon>Neoteleostei</taxon>
        <taxon>Acanthomorphata</taxon>
        <taxon>Ovalentaria</taxon>
        <taxon>Atherinomorphae</taxon>
        <taxon>Beloniformes</taxon>
        <taxon>Adrianichthyidae</taxon>
        <taxon>Oryziinae</taxon>
        <taxon>Oryzias</taxon>
    </lineage>
</organism>
<dbReference type="GeneTree" id="ENSGT01030000234578"/>
<feature type="domain" description="CWH43-like N-terminal" evidence="1">
    <location>
        <begin position="53"/>
        <end position="92"/>
    </location>
</feature>
<reference evidence="2" key="2">
    <citation type="submission" date="2025-09" db="UniProtKB">
        <authorList>
            <consortium name="Ensembl"/>
        </authorList>
    </citation>
    <scope>IDENTIFICATION</scope>
</reference>
<reference evidence="2" key="1">
    <citation type="submission" date="2025-08" db="UniProtKB">
        <authorList>
            <consortium name="Ensembl"/>
        </authorList>
    </citation>
    <scope>IDENTIFICATION</scope>
</reference>
<dbReference type="AlphaFoldDB" id="A0A3B3BA60"/>
<evidence type="ECO:0000259" key="1">
    <source>
        <dbReference type="Pfam" id="PF10277"/>
    </source>
</evidence>
<keyword evidence="3" id="KW-1185">Reference proteome</keyword>
<proteinExistence type="predicted"/>
<name>A0A3B3BA60_ORYME</name>
<dbReference type="Ensembl" id="ENSOMET00000013164.1">
    <property type="protein sequence ID" value="ENSOMEP00000002044.1"/>
    <property type="gene ID" value="ENSOMEG00000002967.1"/>
</dbReference>
<protein>
    <submittedName>
        <fullName evidence="2">Transmembrane protein 150A-like</fullName>
    </submittedName>
</protein>
<evidence type="ECO:0000313" key="2">
    <source>
        <dbReference type="Ensembl" id="ENSOMEP00000002044.1"/>
    </source>
</evidence>
<sequence length="137" mass="15232">MSISIQRSGDNIICVSADPQQCEHVCVCRLYNESCEEPLPLQRSPVLCCTLDNVPLISKCGTLPPESCFFSLVCSTGSFMGSRISKERLARLLKGEMFSRSGSCWILDHTQLRGEAFASKRTKLIFGELRVNMIVPL</sequence>
<evidence type="ECO:0000313" key="3">
    <source>
        <dbReference type="Proteomes" id="UP000261560"/>
    </source>
</evidence>